<evidence type="ECO:0000256" key="5">
    <source>
        <dbReference type="ARBA" id="ARBA00023194"/>
    </source>
</evidence>
<evidence type="ECO:0000256" key="3">
    <source>
        <dbReference type="ARBA" id="ARBA00022553"/>
    </source>
</evidence>
<dbReference type="InterPro" id="IPR013968">
    <property type="entry name" value="PKS_KR"/>
</dbReference>
<dbReference type="InterPro" id="IPR001227">
    <property type="entry name" value="Ac_transferase_dom_sf"/>
</dbReference>
<dbReference type="InterPro" id="IPR041618">
    <property type="entry name" value="PKS_DE"/>
</dbReference>
<keyword evidence="3" id="KW-0597">Phosphoprotein</keyword>
<dbReference type="InterPro" id="IPR020841">
    <property type="entry name" value="PKS_Beta-ketoAc_synthase_dom"/>
</dbReference>
<dbReference type="Gene3D" id="1.10.1200.10">
    <property type="entry name" value="ACP-like"/>
    <property type="match status" value="1"/>
</dbReference>
<proteinExistence type="predicted"/>
<dbReference type="FunFam" id="3.40.47.10:FF:000019">
    <property type="entry name" value="Polyketide synthase type I"/>
    <property type="match status" value="1"/>
</dbReference>
<feature type="domain" description="Carrier" evidence="8">
    <location>
        <begin position="1463"/>
        <end position="1537"/>
    </location>
</feature>
<dbReference type="PANTHER" id="PTHR43775:SF51">
    <property type="entry name" value="INACTIVE PHENOLPHTHIOCEROL SYNTHESIS POLYKETIDE SYNTHASE TYPE I PKS1-RELATED"/>
    <property type="match status" value="1"/>
</dbReference>
<dbReference type="InterPro" id="IPR036736">
    <property type="entry name" value="ACP-like_sf"/>
</dbReference>
<dbReference type="InterPro" id="IPR014030">
    <property type="entry name" value="Ketoacyl_synth_N"/>
</dbReference>
<dbReference type="GO" id="GO:0004312">
    <property type="term" value="F:fatty acid synthase activity"/>
    <property type="evidence" value="ECO:0007669"/>
    <property type="project" value="TreeGrafter"/>
</dbReference>
<evidence type="ECO:0000259" key="9">
    <source>
        <dbReference type="PROSITE" id="PS52004"/>
    </source>
</evidence>
<dbReference type="PANTHER" id="PTHR43775">
    <property type="entry name" value="FATTY ACID SYNTHASE"/>
    <property type="match status" value="1"/>
</dbReference>
<dbReference type="PROSITE" id="PS50075">
    <property type="entry name" value="CARRIER"/>
    <property type="match status" value="1"/>
</dbReference>
<dbReference type="CDD" id="cd00833">
    <property type="entry name" value="PKS"/>
    <property type="match status" value="1"/>
</dbReference>
<dbReference type="SUPFAM" id="SSF47336">
    <property type="entry name" value="ACP-like"/>
    <property type="match status" value="1"/>
</dbReference>
<keyword evidence="4" id="KW-0808">Transferase</keyword>
<dbReference type="SMART" id="SM00825">
    <property type="entry name" value="PKS_KS"/>
    <property type="match status" value="1"/>
</dbReference>
<dbReference type="Pfam" id="PF00698">
    <property type="entry name" value="Acyl_transf_1"/>
    <property type="match status" value="1"/>
</dbReference>
<organism evidence="10">
    <name type="scientific">Micromonospora chalcea</name>
    <dbReference type="NCBI Taxonomy" id="1874"/>
    <lineage>
        <taxon>Bacteria</taxon>
        <taxon>Bacillati</taxon>
        <taxon>Actinomycetota</taxon>
        <taxon>Actinomycetes</taxon>
        <taxon>Micromonosporales</taxon>
        <taxon>Micromonosporaceae</taxon>
        <taxon>Micromonospora</taxon>
    </lineage>
</organism>
<accession>B5L6L1</accession>
<evidence type="ECO:0000256" key="7">
    <source>
        <dbReference type="ARBA" id="ARBA00023315"/>
    </source>
</evidence>
<dbReference type="SMART" id="SM00827">
    <property type="entry name" value="PKS_AT"/>
    <property type="match status" value="1"/>
</dbReference>
<dbReference type="GO" id="GO:0004315">
    <property type="term" value="F:3-oxoacyl-[acyl-carrier-protein] synthase activity"/>
    <property type="evidence" value="ECO:0007669"/>
    <property type="project" value="InterPro"/>
</dbReference>
<comment type="cofactor">
    <cofactor evidence="1">
        <name>pantetheine 4'-phosphate</name>
        <dbReference type="ChEBI" id="CHEBI:47942"/>
    </cofactor>
</comment>
<dbReference type="SMART" id="SM00822">
    <property type="entry name" value="PKS_KR"/>
    <property type="match status" value="1"/>
</dbReference>
<sequence length="1537" mass="160791">MDKEQKLVDYLKWTTTELQETRRRLARVEATHREPIAIVAMSCRYPGNVRSPEQLWRLVSDGVDAVSAFPGDRGWDLDALYDPDPETTGTCYTREGAFLYDAAEFDPEFFGISPREALAIDPQQRLLLETSWEAFENAGIDPASLRGSRTGVFAGVLYDDYAARLMEHTPDGFEGYLGTGSAGSVATGRIAYTLGLEGPAVTIDTACSSSLVALHLAARALRAGDCELALAGGVTVMATPGVFVDFSRQRGLSPDGRCRSFSADADGTGWGEGVGLVLLERLSDARRRGHPVLAVLRGSAVNSDGASNGLTAPNGPAQQRVVRQALADARLTAAEVDVVEGHGTGTVLGDPIEAQALLATYGQGRPADRPLWLGSVKSNIGHTQGAAGVAGVIKMVQAIRHGVLPRTLHAGEPSRHVDWTAGRVELLTEARPWPDGSPRRAGVSSFGVSGTNAHVILEEAPTTPAADPVAPAAGPAPARPLPLLISAHDEAALRDVARSLADRLAADPPPRPLDVAYSLATTRTTLAQRAVVVGTDRAELARGLDAVARGGLLPGNVVLDRAAPEPGGLAYLFTGQGSQRPGMGRALAEAHPVFADALEEVCAELDRHLDRPLRPLLWAAEDDPESRLLHETGYAQPAIFAVETALFRLLDHWGLRPDVLVGHSIGELVAAHVAGMLDLPGAAELVAVRAQAMQRARADGAMVSLDAGEEEVLASLSGHEHQVSIAAVNGPRATVVSGDRDAVGEVAARWKAEGRRVRRLTVSHAFHSPHMDDVLADFARAAARLTFAEPAIPLVSNVTGRLSDPAELRSPGYWREHARGTVRFADGVRAARASGVTTYLEVGPDAVLTPLARECLRDHDSGGRPPTFAPLLSARRPEPQTALLALARVHAAGHRVEWGAHFAGSGAERVGLPNYPFRRRHYWLDPKPEGTGGGEERSRTSLESLFWAAVDGQDVESLGRALRLSREQRSSLAALLPTLALRRRWTGWHHRTSWQPAPGAVAEPGPRALLALVPADLAGDATVTAALDALDTTTKPLLVPASTQDAGELAMLLRGRRAGVGDGVVSLLGLRRDAADTGVPAGLGLTGALPDALDQAGLDVPLWVLTCGAVETGRSDSPVVAGQAAVWGLGQALAAGHPRREIRLVDLPRVLGAPARRALAALLRGRPADTRLAVRGDGVRTPRLVRLAPPGTDRDAWRPEGTVLVTGGTTTLGGHVARWLAEHGAEQLVLTGPADASADVTVLRKELAEYGVDVAVSDCDPADRAALERLVAERPPTAVVHVACDAGDGPAAGRPPAERFAALARGAAVLDDVTSRLELSAFVVCAAGAGAVGAPGSAGLAAAHAYLAALAGRRRQRGARALSVAFGPLADAPPGDDGGAGAPRGLRPLVAAVAVEALGYVAQPGVGDVTVVDLDPHTGSWPRSDRLFRDLPGFRQAPEATAPAVDTTLLDRLAASGPAERAAIVLALVRARAADVLGRESADDLEPDADLLALGLSSLAALELSAQLRAVGLDVSPRQIFDHPTPASLAAAVCPAG</sequence>
<dbReference type="SMART" id="SM00823">
    <property type="entry name" value="PKS_PP"/>
    <property type="match status" value="1"/>
</dbReference>
<dbReference type="Gene3D" id="3.30.70.3290">
    <property type="match status" value="1"/>
</dbReference>
<evidence type="ECO:0000256" key="4">
    <source>
        <dbReference type="ARBA" id="ARBA00022679"/>
    </source>
</evidence>
<dbReference type="Pfam" id="PF18369">
    <property type="entry name" value="PKS_DE"/>
    <property type="match status" value="1"/>
</dbReference>
<dbReference type="InterPro" id="IPR006162">
    <property type="entry name" value="Ppantetheine_attach_site"/>
</dbReference>
<dbReference type="Pfam" id="PF16197">
    <property type="entry name" value="KAsynt_C_assoc"/>
    <property type="match status" value="1"/>
</dbReference>
<keyword evidence="7" id="KW-0012">Acyltransferase</keyword>
<dbReference type="InterPro" id="IPR057326">
    <property type="entry name" value="KR_dom"/>
</dbReference>
<dbReference type="SUPFAM" id="SSF52151">
    <property type="entry name" value="FabD/lysophospholipase-like"/>
    <property type="match status" value="1"/>
</dbReference>
<evidence type="ECO:0000256" key="2">
    <source>
        <dbReference type="ARBA" id="ARBA00022450"/>
    </source>
</evidence>
<evidence type="ECO:0000259" key="8">
    <source>
        <dbReference type="PROSITE" id="PS50075"/>
    </source>
</evidence>
<dbReference type="SUPFAM" id="SSF53901">
    <property type="entry name" value="Thiolase-like"/>
    <property type="match status" value="1"/>
</dbReference>
<dbReference type="SUPFAM" id="SSF55048">
    <property type="entry name" value="Probable ACP-binding domain of malonyl-CoA ACP transacylase"/>
    <property type="match status" value="1"/>
</dbReference>
<dbReference type="Gene3D" id="3.40.50.720">
    <property type="entry name" value="NAD(P)-binding Rossmann-like Domain"/>
    <property type="match status" value="1"/>
</dbReference>
<dbReference type="InterPro" id="IPR036291">
    <property type="entry name" value="NAD(P)-bd_dom_sf"/>
</dbReference>
<dbReference type="InterPro" id="IPR015083">
    <property type="entry name" value="NorB/c/GfsB-D-like_docking"/>
</dbReference>
<keyword evidence="5" id="KW-0045">Antibiotic biosynthesis</keyword>
<keyword evidence="6" id="KW-0511">Multifunctional enzyme</keyword>
<dbReference type="InterPro" id="IPR014031">
    <property type="entry name" value="Ketoacyl_synth_C"/>
</dbReference>
<reference evidence="10" key="1">
    <citation type="journal article" date="2008" name="J. Bacteriol.">
        <title>Cloning and characterization of the tetrocarcin A gene cluster from Micromonospora chalcea NRRL 11289 reveals a highly conserved strategy for tetronate biosynthesis in spirotetronate antibiotics.</title>
        <authorList>
            <person name="Fang J."/>
            <person name="Zhang Y."/>
            <person name="Huang L."/>
            <person name="Jia X."/>
            <person name="Zhang Q."/>
            <person name="Zhang X."/>
            <person name="Tang G."/>
            <person name="Liu W."/>
        </authorList>
    </citation>
    <scope>NUCLEOTIDE SEQUENCE</scope>
    <source>
        <strain evidence="10">KY11091</strain>
    </source>
</reference>
<dbReference type="NCBIfam" id="NF045894">
    <property type="entry name" value="PKS_plus_SDR"/>
    <property type="match status" value="1"/>
</dbReference>
<evidence type="ECO:0000256" key="6">
    <source>
        <dbReference type="ARBA" id="ARBA00023268"/>
    </source>
</evidence>
<dbReference type="EMBL" id="EU443633">
    <property type="protein sequence ID" value="ACB37743.1"/>
    <property type="molecule type" value="Genomic_DNA"/>
</dbReference>
<dbReference type="PROSITE" id="PS52004">
    <property type="entry name" value="KS3_2"/>
    <property type="match status" value="1"/>
</dbReference>
<dbReference type="GO" id="GO:0006633">
    <property type="term" value="P:fatty acid biosynthetic process"/>
    <property type="evidence" value="ECO:0007669"/>
    <property type="project" value="InterPro"/>
</dbReference>
<dbReference type="InterPro" id="IPR016035">
    <property type="entry name" value="Acyl_Trfase/lysoPLipase"/>
</dbReference>
<dbReference type="Pfam" id="PF00109">
    <property type="entry name" value="ketoacyl-synt"/>
    <property type="match status" value="1"/>
</dbReference>
<dbReference type="PROSITE" id="PS00606">
    <property type="entry name" value="KS3_1"/>
    <property type="match status" value="1"/>
</dbReference>
<evidence type="ECO:0000256" key="1">
    <source>
        <dbReference type="ARBA" id="ARBA00001957"/>
    </source>
</evidence>
<evidence type="ECO:0000313" key="10">
    <source>
        <dbReference type="EMBL" id="ACB37743.1"/>
    </source>
</evidence>
<dbReference type="InterPro" id="IPR018201">
    <property type="entry name" value="Ketoacyl_synth_AS"/>
</dbReference>
<dbReference type="Gene3D" id="3.40.366.10">
    <property type="entry name" value="Malonyl-Coenzyme A Acyl Carrier Protein, domain 2"/>
    <property type="match status" value="1"/>
</dbReference>
<protein>
    <submittedName>
        <fullName evidence="10">Putative type I polyketide synthase</fullName>
    </submittedName>
</protein>
<dbReference type="InterPro" id="IPR016036">
    <property type="entry name" value="Malonyl_transacylase_ACP-bd"/>
</dbReference>
<feature type="domain" description="Ketosynthase family 3 (KS3)" evidence="9">
    <location>
        <begin position="33"/>
        <end position="459"/>
    </location>
</feature>
<dbReference type="Gene3D" id="3.40.47.10">
    <property type="match status" value="1"/>
</dbReference>
<dbReference type="Pfam" id="PF08659">
    <property type="entry name" value="KR"/>
    <property type="match status" value="1"/>
</dbReference>
<dbReference type="SUPFAM" id="SSF51735">
    <property type="entry name" value="NAD(P)-binding Rossmann-fold domains"/>
    <property type="match status" value="2"/>
</dbReference>
<dbReference type="CDD" id="cd08952">
    <property type="entry name" value="KR_1_SDR_x"/>
    <property type="match status" value="1"/>
</dbReference>
<dbReference type="InterPro" id="IPR016039">
    <property type="entry name" value="Thiolase-like"/>
</dbReference>
<dbReference type="Pfam" id="PF08990">
    <property type="entry name" value="Docking"/>
    <property type="match status" value="1"/>
</dbReference>
<dbReference type="InterPro" id="IPR050091">
    <property type="entry name" value="PKS_NRPS_Biosynth_Enz"/>
</dbReference>
<dbReference type="Pfam" id="PF00550">
    <property type="entry name" value="PP-binding"/>
    <property type="match status" value="1"/>
</dbReference>
<dbReference type="InterPro" id="IPR014043">
    <property type="entry name" value="Acyl_transferase_dom"/>
</dbReference>
<dbReference type="InterPro" id="IPR020806">
    <property type="entry name" value="PKS_PP-bd"/>
</dbReference>
<dbReference type="InterPro" id="IPR009081">
    <property type="entry name" value="PP-bd_ACP"/>
</dbReference>
<name>B5L6L1_MICCH</name>
<dbReference type="FunFam" id="3.40.366.10:FF:000002">
    <property type="entry name" value="Probable polyketide synthase 2"/>
    <property type="match status" value="1"/>
</dbReference>
<dbReference type="InterPro" id="IPR032821">
    <property type="entry name" value="PKS_assoc"/>
</dbReference>
<keyword evidence="2" id="KW-0596">Phosphopantetheine</keyword>
<dbReference type="PROSITE" id="PS00012">
    <property type="entry name" value="PHOSPHOPANTETHEINE"/>
    <property type="match status" value="1"/>
</dbReference>
<dbReference type="GO" id="GO:0031177">
    <property type="term" value="F:phosphopantetheine binding"/>
    <property type="evidence" value="ECO:0007669"/>
    <property type="project" value="InterPro"/>
</dbReference>
<dbReference type="GO" id="GO:0033068">
    <property type="term" value="P:macrolide biosynthetic process"/>
    <property type="evidence" value="ECO:0007669"/>
    <property type="project" value="UniProtKB-ARBA"/>
</dbReference>
<dbReference type="Pfam" id="PF02801">
    <property type="entry name" value="Ketoacyl-synt_C"/>
    <property type="match status" value="1"/>
</dbReference>